<evidence type="ECO:0008006" key="3">
    <source>
        <dbReference type="Google" id="ProtNLM"/>
    </source>
</evidence>
<accession>A0ABW1JQ39</accession>
<dbReference type="Proteomes" id="UP001596223">
    <property type="component" value="Unassembled WGS sequence"/>
</dbReference>
<comment type="caution">
    <text evidence="1">The sequence shown here is derived from an EMBL/GenBank/DDBJ whole genome shotgun (WGS) entry which is preliminary data.</text>
</comment>
<reference evidence="2" key="1">
    <citation type="journal article" date="2019" name="Int. J. Syst. Evol. Microbiol.">
        <title>The Global Catalogue of Microorganisms (GCM) 10K type strain sequencing project: providing services to taxonomists for standard genome sequencing and annotation.</title>
        <authorList>
            <consortium name="The Broad Institute Genomics Platform"/>
            <consortium name="The Broad Institute Genome Sequencing Center for Infectious Disease"/>
            <person name="Wu L."/>
            <person name="Ma J."/>
        </authorList>
    </citation>
    <scope>NUCLEOTIDE SEQUENCE [LARGE SCALE GENOMIC DNA]</scope>
    <source>
        <strain evidence="2">CCUG 36956</strain>
    </source>
</reference>
<dbReference type="EMBL" id="JBHSQN010000003">
    <property type="protein sequence ID" value="MFC6011125.1"/>
    <property type="molecule type" value="Genomic_DNA"/>
</dbReference>
<sequence>MARTYLEKTIKLLFGGARRCAFPGCDTALIFEDRGAFSVVAEIAHIRSEKRNGPRFDPTYPLEEINLPENLLLLCGVHHKPVDEHASRYPVPELLRWKARQISDGTMRNLSERQVAQIFQHYELNALGPEGFYKTCQALAVHALGPDTDVSPSMWGPGRYNATLDGRAIGYPSAEVPWDGFIVLDTMYFIHPDQTRRALLMLRKRIDDRFRRWFQNDGRYRRPEYVILATNLSFASTSDQRRRELAELHYMLEVTSERFGLRDIAIWDEAVIADLLETYAEVRHAVSTLTASNDLLNSVLGRTTTAGT</sequence>
<organism evidence="1 2">
    <name type="scientific">Nocardia lasii</name>
    <dbReference type="NCBI Taxonomy" id="1616107"/>
    <lineage>
        <taxon>Bacteria</taxon>
        <taxon>Bacillati</taxon>
        <taxon>Actinomycetota</taxon>
        <taxon>Actinomycetes</taxon>
        <taxon>Mycobacteriales</taxon>
        <taxon>Nocardiaceae</taxon>
        <taxon>Nocardia</taxon>
    </lineage>
</organism>
<keyword evidence="2" id="KW-1185">Reference proteome</keyword>
<proteinExistence type="predicted"/>
<name>A0ABW1JQ39_9NOCA</name>
<evidence type="ECO:0000313" key="2">
    <source>
        <dbReference type="Proteomes" id="UP001596223"/>
    </source>
</evidence>
<dbReference type="RefSeq" id="WP_378602177.1">
    <property type="nucleotide sequence ID" value="NZ_JBHSQN010000003.1"/>
</dbReference>
<evidence type="ECO:0000313" key="1">
    <source>
        <dbReference type="EMBL" id="MFC6011125.1"/>
    </source>
</evidence>
<protein>
    <recommendedName>
        <fullName evidence="3">HNH endonuclease</fullName>
    </recommendedName>
</protein>
<gene>
    <name evidence="1" type="ORF">ACFP3H_08685</name>
</gene>